<name>A0A8X7CF91_9ARAC</name>
<organism evidence="2 3">
    <name type="scientific">Trichonephila inaurata madagascariensis</name>
    <dbReference type="NCBI Taxonomy" id="2747483"/>
    <lineage>
        <taxon>Eukaryota</taxon>
        <taxon>Metazoa</taxon>
        <taxon>Ecdysozoa</taxon>
        <taxon>Arthropoda</taxon>
        <taxon>Chelicerata</taxon>
        <taxon>Arachnida</taxon>
        <taxon>Araneae</taxon>
        <taxon>Araneomorphae</taxon>
        <taxon>Entelegynae</taxon>
        <taxon>Araneoidea</taxon>
        <taxon>Nephilidae</taxon>
        <taxon>Trichonephila</taxon>
        <taxon>Trichonephila inaurata</taxon>
    </lineage>
</organism>
<protein>
    <submittedName>
        <fullName evidence="2">Titin</fullName>
    </submittedName>
</protein>
<feature type="compositionally biased region" description="Basic and acidic residues" evidence="1">
    <location>
        <begin position="448"/>
        <end position="462"/>
    </location>
</feature>
<feature type="compositionally biased region" description="Basic and acidic residues" evidence="1">
    <location>
        <begin position="612"/>
        <end position="752"/>
    </location>
</feature>
<gene>
    <name evidence="2" type="primary">sls</name>
    <name evidence="2" type="ORF">TNIN_495351</name>
</gene>
<feature type="compositionally biased region" description="Basic and acidic residues" evidence="1">
    <location>
        <begin position="383"/>
        <end position="392"/>
    </location>
</feature>
<evidence type="ECO:0000313" key="2">
    <source>
        <dbReference type="EMBL" id="GFY64281.1"/>
    </source>
</evidence>
<feature type="compositionally biased region" description="Basic and acidic residues" evidence="1">
    <location>
        <begin position="421"/>
        <end position="434"/>
    </location>
</feature>
<sequence>EIAGLTIPTKDHVEISEVKSEIKPGEVAVEKIPRSVKADVTMPATEHIIVSETESNLQAKEFSISLPKADKAKQTLAVKEPIKIDEIPGEVSIEQQVTLTDKKEKPIQKQKGNLDFIDVVYEEAAEFTIERPEEKVVELIEETSSTISLVKDIPKPKKPVEEKIREEFSPFTVTLPEEETTEESIEDSVTKTRTVKVVHKKMKDGKIAEVKEIVETFSSIPKSKPTIEDVTESDIVVLESEEGKQPIIEEFEDQPSLKPEEFEQPEELQAVVQEEIVEEKDEVGVTLKKKPKLKKESKPVIKTDSSEDETFETTITLKEKNIVEEIEVIPAVKDETESDKEEQIILIPQIEKVVDDVEILIEGSEDILPTVEAKVRREGPEVFISEMHETKTEQPIQRKKSIPKEDSEVTTKVTIKKQKKPKEDVTEESPKDDTSETSAVVSLKKRKEVSPEKPKEEMSEVSDVKIKFKKKPKEDTKVSLEVTKPEEMPESMVVSLKSKGDKVEEIFESSIERKPSKESKITITKQEKIETSFSETELIVEEHKIETIFSDLPESKQFLTSEKQSPDAATISEIKEEEIKPDEEIPERKPSLKEEETEATDKATLKLKKKSKKEDKPEEVKIEIKPSQEEKKPEEVTEIKIKKKSKPEEKPEEVKIEIKPSKEEEKPEEVTEIKIKKKSKPEEKPEEVKIEIKPSKEEKPEEVTEIKIKKKPKPEEKPEEVKVEIKPTKEEEKPEEVTEIKIKKKPKKDEKP</sequence>
<feature type="non-terminal residue" evidence="2">
    <location>
        <position position="1"/>
    </location>
</feature>
<dbReference type="AlphaFoldDB" id="A0A8X7CF91"/>
<feature type="region of interest" description="Disordered" evidence="1">
    <location>
        <begin position="556"/>
        <end position="752"/>
    </location>
</feature>
<evidence type="ECO:0000256" key="1">
    <source>
        <dbReference type="SAM" id="MobiDB-lite"/>
    </source>
</evidence>
<comment type="caution">
    <text evidence="2">The sequence shown here is derived from an EMBL/GenBank/DDBJ whole genome shotgun (WGS) entry which is preliminary data.</text>
</comment>
<accession>A0A8X7CF91</accession>
<proteinExistence type="predicted"/>
<feature type="region of interest" description="Disordered" evidence="1">
    <location>
        <begin position="383"/>
        <end position="462"/>
    </location>
</feature>
<reference evidence="2" key="1">
    <citation type="submission" date="2020-08" db="EMBL/GenBank/DDBJ databases">
        <title>Multicomponent nature underlies the extraordinary mechanical properties of spider dragline silk.</title>
        <authorList>
            <person name="Kono N."/>
            <person name="Nakamura H."/>
            <person name="Mori M."/>
            <person name="Yoshida Y."/>
            <person name="Ohtoshi R."/>
            <person name="Malay A.D."/>
            <person name="Moran D.A.P."/>
            <person name="Tomita M."/>
            <person name="Numata K."/>
            <person name="Arakawa K."/>
        </authorList>
    </citation>
    <scope>NUCLEOTIDE SEQUENCE</scope>
</reference>
<dbReference type="OrthoDB" id="6432623at2759"/>
<dbReference type="Proteomes" id="UP000886998">
    <property type="component" value="Unassembled WGS sequence"/>
</dbReference>
<feature type="non-terminal residue" evidence="2">
    <location>
        <position position="752"/>
    </location>
</feature>
<evidence type="ECO:0000313" key="3">
    <source>
        <dbReference type="Proteomes" id="UP000886998"/>
    </source>
</evidence>
<dbReference type="EMBL" id="BMAV01015170">
    <property type="protein sequence ID" value="GFY64281.1"/>
    <property type="molecule type" value="Genomic_DNA"/>
</dbReference>
<keyword evidence="3" id="KW-1185">Reference proteome</keyword>
<feature type="compositionally biased region" description="Basic and acidic residues" evidence="1">
    <location>
        <begin position="573"/>
        <end position="604"/>
    </location>
</feature>